<evidence type="ECO:0000313" key="2">
    <source>
        <dbReference type="Proteomes" id="UP000580568"/>
    </source>
</evidence>
<name>A0A6V8SKN6_9CLOT</name>
<dbReference type="AlphaFoldDB" id="A0A6V8SKN6"/>
<evidence type="ECO:0000313" key="1">
    <source>
        <dbReference type="EMBL" id="GFP77336.1"/>
    </source>
</evidence>
<dbReference type="SUPFAM" id="SSF143842">
    <property type="entry name" value="YwmB-like"/>
    <property type="match status" value="1"/>
</dbReference>
<dbReference type="InterPro" id="IPR036209">
    <property type="entry name" value="YwmB-like_sf"/>
</dbReference>
<organism evidence="1 2">
    <name type="scientific">Clostridium fungisolvens</name>
    <dbReference type="NCBI Taxonomy" id="1604897"/>
    <lineage>
        <taxon>Bacteria</taxon>
        <taxon>Bacillati</taxon>
        <taxon>Bacillota</taxon>
        <taxon>Clostridia</taxon>
        <taxon>Eubacteriales</taxon>
        <taxon>Clostridiaceae</taxon>
        <taxon>Clostridium</taxon>
    </lineage>
</organism>
<gene>
    <name evidence="1" type="ORF">bsdtw1_03463</name>
</gene>
<keyword evidence="2" id="KW-1185">Reference proteome</keyword>
<proteinExistence type="predicted"/>
<reference evidence="1 2" key="1">
    <citation type="submission" date="2020-07" db="EMBL/GenBank/DDBJ databases">
        <title>A new beta-1,3-glucan-decomposing anaerobic bacterium isolated from anoxic soil subjected to biological soil disinfestation.</title>
        <authorList>
            <person name="Ueki A."/>
            <person name="Tonouchi A."/>
        </authorList>
    </citation>
    <scope>NUCLEOTIDE SEQUENCE [LARGE SCALE GENOMIC DNA]</scope>
    <source>
        <strain evidence="1 2">TW1</strain>
    </source>
</reference>
<protein>
    <recommendedName>
        <fullName evidence="3">TATA-box binding</fullName>
    </recommendedName>
</protein>
<evidence type="ECO:0008006" key="3">
    <source>
        <dbReference type="Google" id="ProtNLM"/>
    </source>
</evidence>
<accession>A0A6V8SKN6</accession>
<dbReference type="Proteomes" id="UP000580568">
    <property type="component" value="Unassembled WGS sequence"/>
</dbReference>
<dbReference type="EMBL" id="BLZR01000001">
    <property type="protein sequence ID" value="GFP77336.1"/>
    <property type="molecule type" value="Genomic_DNA"/>
</dbReference>
<sequence length="220" mass="24673">MRIKYSLLSAILLIFSFGLLCQSVSVDYGSISNNILKENSAKIIECGVKVQYKSKKNMNEIYQNIFTNVSSSYVIVSKEIEPSYFDITFKKDNIAYEIFASVENNITMVSATSIATDNKNEIDTLKKQLEKVLYDDSMDVQYFSYVKGKIITDSIKNNIELTERALVKYGGAADVETIKLNSGFTGVARLKDNTAVNYAISENDKGTYLIIGTPIIFITY</sequence>
<dbReference type="RefSeq" id="WP_183278717.1">
    <property type="nucleotide sequence ID" value="NZ_BLZR01000001.1"/>
</dbReference>
<comment type="caution">
    <text evidence="1">The sequence shown here is derived from an EMBL/GenBank/DDBJ whole genome shotgun (WGS) entry which is preliminary data.</text>
</comment>